<dbReference type="EMBL" id="MU004201">
    <property type="protein sequence ID" value="KAF2488738.1"/>
    <property type="molecule type" value="Genomic_DNA"/>
</dbReference>
<accession>A0A6A6Q8G1</accession>
<dbReference type="AlphaFoldDB" id="A0A6A6Q8G1"/>
<organism evidence="1 2">
    <name type="scientific">Lophium mytilinum</name>
    <dbReference type="NCBI Taxonomy" id="390894"/>
    <lineage>
        <taxon>Eukaryota</taxon>
        <taxon>Fungi</taxon>
        <taxon>Dikarya</taxon>
        <taxon>Ascomycota</taxon>
        <taxon>Pezizomycotina</taxon>
        <taxon>Dothideomycetes</taxon>
        <taxon>Pleosporomycetidae</taxon>
        <taxon>Mytilinidiales</taxon>
        <taxon>Mytilinidiaceae</taxon>
        <taxon>Lophium</taxon>
    </lineage>
</organism>
<sequence length="139" mass="15321">MHVQVHNASNLNFTVPRNVKLGVIIDCFYEGAYSVDVDEHSLAVQRAPLWQPQTSNGPSFPLLGAYNSDTYRIELADVQTPDAHSPEASVDVYAPVKDVYAPVKDVYAPVKDVYEPVKDVYEPLNDITPVNSNAPTATF</sequence>
<reference evidence="1" key="1">
    <citation type="journal article" date="2020" name="Stud. Mycol.">
        <title>101 Dothideomycetes genomes: a test case for predicting lifestyles and emergence of pathogens.</title>
        <authorList>
            <person name="Haridas S."/>
            <person name="Albert R."/>
            <person name="Binder M."/>
            <person name="Bloem J."/>
            <person name="Labutti K."/>
            <person name="Salamov A."/>
            <person name="Andreopoulos B."/>
            <person name="Baker S."/>
            <person name="Barry K."/>
            <person name="Bills G."/>
            <person name="Bluhm B."/>
            <person name="Cannon C."/>
            <person name="Castanera R."/>
            <person name="Culley D."/>
            <person name="Daum C."/>
            <person name="Ezra D."/>
            <person name="Gonzalez J."/>
            <person name="Henrissat B."/>
            <person name="Kuo A."/>
            <person name="Liang C."/>
            <person name="Lipzen A."/>
            <person name="Lutzoni F."/>
            <person name="Magnuson J."/>
            <person name="Mondo S."/>
            <person name="Nolan M."/>
            <person name="Ohm R."/>
            <person name="Pangilinan J."/>
            <person name="Park H.-J."/>
            <person name="Ramirez L."/>
            <person name="Alfaro M."/>
            <person name="Sun H."/>
            <person name="Tritt A."/>
            <person name="Yoshinaga Y."/>
            <person name="Zwiers L.-H."/>
            <person name="Turgeon B."/>
            <person name="Goodwin S."/>
            <person name="Spatafora J."/>
            <person name="Crous P."/>
            <person name="Grigoriev I."/>
        </authorList>
    </citation>
    <scope>NUCLEOTIDE SEQUENCE</scope>
    <source>
        <strain evidence="1">CBS 269.34</strain>
    </source>
</reference>
<name>A0A6A6Q8G1_9PEZI</name>
<gene>
    <name evidence="1" type="ORF">BU16DRAFT_545180</name>
</gene>
<evidence type="ECO:0000313" key="1">
    <source>
        <dbReference type="EMBL" id="KAF2488738.1"/>
    </source>
</evidence>
<proteinExistence type="predicted"/>
<dbReference type="OrthoDB" id="5563016at2759"/>
<evidence type="ECO:0000313" key="2">
    <source>
        <dbReference type="Proteomes" id="UP000799750"/>
    </source>
</evidence>
<keyword evidence="2" id="KW-1185">Reference proteome</keyword>
<dbReference type="Proteomes" id="UP000799750">
    <property type="component" value="Unassembled WGS sequence"/>
</dbReference>
<protein>
    <submittedName>
        <fullName evidence="1">Uncharacterized protein</fullName>
    </submittedName>
</protein>